<protein>
    <recommendedName>
        <fullName evidence="5">PE-PPE domain-containing protein</fullName>
    </recommendedName>
</protein>
<organism evidence="3 4">
    <name type="scientific">[Mycobacterium] wendilense</name>
    <dbReference type="NCBI Taxonomy" id="3064284"/>
    <lineage>
        <taxon>Bacteria</taxon>
        <taxon>Bacillati</taxon>
        <taxon>Actinomycetota</taxon>
        <taxon>Actinomycetes</taxon>
        <taxon>Mycobacteriales</taxon>
        <taxon>Mycobacteriaceae</taxon>
        <taxon>Mycolicibacter</taxon>
    </lineage>
</organism>
<name>A0ABM9MAU2_9MYCO</name>
<keyword evidence="4" id="KW-1185">Reference proteome</keyword>
<feature type="signal peptide" evidence="2">
    <location>
        <begin position="1"/>
        <end position="30"/>
    </location>
</feature>
<accession>A0ABM9MAU2</accession>
<keyword evidence="2" id="KW-0732">Signal</keyword>
<feature type="compositionally biased region" description="Basic and acidic residues" evidence="1">
    <location>
        <begin position="282"/>
        <end position="291"/>
    </location>
</feature>
<feature type="region of interest" description="Disordered" evidence="1">
    <location>
        <begin position="274"/>
        <end position="397"/>
    </location>
</feature>
<dbReference type="RefSeq" id="WP_316515054.1">
    <property type="nucleotide sequence ID" value="NZ_OY726395.1"/>
</dbReference>
<evidence type="ECO:0000313" key="4">
    <source>
        <dbReference type="Proteomes" id="UP001190466"/>
    </source>
</evidence>
<evidence type="ECO:0000313" key="3">
    <source>
        <dbReference type="EMBL" id="CAJ1580642.1"/>
    </source>
</evidence>
<feature type="compositionally biased region" description="Basic and acidic residues" evidence="1">
    <location>
        <begin position="383"/>
        <end position="397"/>
    </location>
</feature>
<reference evidence="3 4" key="1">
    <citation type="submission" date="2023-08" db="EMBL/GenBank/DDBJ databases">
        <authorList>
            <person name="Folkvardsen B D."/>
            <person name="Norman A."/>
        </authorList>
    </citation>
    <scope>NUCLEOTIDE SEQUENCE [LARGE SCALE GENOMIC DNA]</scope>
    <source>
        <strain evidence="3 4">Mu0050</strain>
    </source>
</reference>
<dbReference type="EMBL" id="OY726395">
    <property type="protein sequence ID" value="CAJ1580642.1"/>
    <property type="molecule type" value="Genomic_DNA"/>
</dbReference>
<dbReference type="Proteomes" id="UP001190466">
    <property type="component" value="Chromosome"/>
</dbReference>
<proteinExistence type="predicted"/>
<feature type="compositionally biased region" description="Basic and acidic residues" evidence="1">
    <location>
        <begin position="363"/>
        <end position="372"/>
    </location>
</feature>
<feature type="chain" id="PRO_5047359140" description="PE-PPE domain-containing protein" evidence="2">
    <location>
        <begin position="31"/>
        <end position="397"/>
    </location>
</feature>
<evidence type="ECO:0008006" key="5">
    <source>
        <dbReference type="Google" id="ProtNLM"/>
    </source>
</evidence>
<sequence length="397" mass="41120">MQIPVRASLAAGLTAATAAALVAAPAVVLAPPELEPVVVHAEVTQLNAASDLITSVYGVTRYWANYASLELAPWALGWVPFGYLVSDQIYIWYPGGGWQPGFVLPVTDSFVEDFLNPVVNDPLDLGTWTSGIGAVANAAATGVVGGIENEIRYALSLDWLPFPLPPLPSLAATQASGTDLALPQRLVAFSAALRALAESADGAADELASDLQERADRIAALVHENSERIIDAGLRFAADLGSAVPRPPERAIGAGFAAPAPDAGPAAAPTLADVALPEPDDDRPATRERPDLAGAPPGPEATELPATPDRAEPPALNPRKALAAANDARRESAKKVATDVRERAREHAKSLRGGLRKATAALTDRRGTRGGDTDAGGSADDAGSDKARESRAEAESD</sequence>
<gene>
    <name evidence="3" type="ORF">MU0050_001145</name>
</gene>
<feature type="compositionally biased region" description="Basic and acidic residues" evidence="1">
    <location>
        <begin position="327"/>
        <end position="349"/>
    </location>
</feature>
<evidence type="ECO:0000256" key="2">
    <source>
        <dbReference type="SAM" id="SignalP"/>
    </source>
</evidence>
<evidence type="ECO:0000256" key="1">
    <source>
        <dbReference type="SAM" id="MobiDB-lite"/>
    </source>
</evidence>